<evidence type="ECO:0000313" key="1">
    <source>
        <dbReference type="EMBL" id="TDU73145.1"/>
    </source>
</evidence>
<dbReference type="RefSeq" id="WP_133794422.1">
    <property type="nucleotide sequence ID" value="NZ_SOCA01000002.1"/>
</dbReference>
<reference evidence="1 2" key="1">
    <citation type="submission" date="2019-03" db="EMBL/GenBank/DDBJ databases">
        <title>Genomic Encyclopedia of Archaeal and Bacterial Type Strains, Phase II (KMG-II): from individual species to whole genera.</title>
        <authorList>
            <person name="Goeker M."/>
        </authorList>
    </citation>
    <scope>NUCLEOTIDE SEQUENCE [LARGE SCALE GENOMIC DNA]</scope>
    <source>
        <strain evidence="1 2">ATCC 25309</strain>
    </source>
</reference>
<dbReference type="OrthoDB" id="5518417at2"/>
<dbReference type="EMBL" id="SOCA01000002">
    <property type="protein sequence ID" value="TDU73145.1"/>
    <property type="molecule type" value="Genomic_DNA"/>
</dbReference>
<protein>
    <submittedName>
        <fullName evidence="1">Uncharacterized protein</fullName>
    </submittedName>
</protein>
<comment type="caution">
    <text evidence="1">The sequence shown here is derived from an EMBL/GenBank/DDBJ whole genome shotgun (WGS) entry which is preliminary data.</text>
</comment>
<organism evidence="1 2">
    <name type="scientific">Prosthecobacter fusiformis</name>
    <dbReference type="NCBI Taxonomy" id="48464"/>
    <lineage>
        <taxon>Bacteria</taxon>
        <taxon>Pseudomonadati</taxon>
        <taxon>Verrucomicrobiota</taxon>
        <taxon>Verrucomicrobiia</taxon>
        <taxon>Verrucomicrobiales</taxon>
        <taxon>Verrucomicrobiaceae</taxon>
        <taxon>Prosthecobacter</taxon>
    </lineage>
</organism>
<proteinExistence type="predicted"/>
<sequence length="287" mass="31839">MSAKIAKCGLCDEERALNHSHVVPDLFIKLVESDRVTGAAGQTKPHVILATTGESGKKKGVYPAQRGSWESKIGIKEYLFCAKCESKLSVWETYARDVLYGNSPAPCPKLELGVSIIDRVDPRLRQSAQLHDLRSVKDIEYKKFKLFQLSLLFRAGIANAKQFSAVNLGDKHIQRLRGMLLNDDPGDVLQYPCMMISLIEGSWSFEDLIMDPVGGRDKIAGLFSYHMTLGGYIWIFEVSSHKASSEASYALNLSGDMLIPVMSGARVIQRALSALPMIDGNWRSKML</sequence>
<evidence type="ECO:0000313" key="2">
    <source>
        <dbReference type="Proteomes" id="UP000295662"/>
    </source>
</evidence>
<name>A0A4R7S6R7_9BACT</name>
<accession>A0A4R7S6R7</accession>
<dbReference type="Proteomes" id="UP000295662">
    <property type="component" value="Unassembled WGS sequence"/>
</dbReference>
<gene>
    <name evidence="1" type="ORF">EI77_01613</name>
</gene>
<keyword evidence="2" id="KW-1185">Reference proteome</keyword>
<dbReference type="AlphaFoldDB" id="A0A4R7S6R7"/>